<proteinExistence type="predicted"/>
<evidence type="ECO:0008006" key="3">
    <source>
        <dbReference type="Google" id="ProtNLM"/>
    </source>
</evidence>
<evidence type="ECO:0000313" key="2">
    <source>
        <dbReference type="Proteomes" id="UP000075635"/>
    </source>
</evidence>
<dbReference type="Pfam" id="PF12059">
    <property type="entry name" value="DUF3540"/>
    <property type="match status" value="1"/>
</dbReference>
<evidence type="ECO:0000313" key="1">
    <source>
        <dbReference type="EMBL" id="KYF77204.1"/>
    </source>
</evidence>
<sequence length="213" mass="22583">MAARLRARAVFEEFGEVVGVRPGAVRVRAALAEVDARRAVSCLVEPAAGDRVLLAIEEGGDAFVLAVLERPEGAPTILAVDGDLELRTRRGKVTVAAQQGIDVAAGAPVRVAAPAVDVTAVEGRLAVQVLDVFGAVVKAELGKVKTLARSVDTVIERLSQRVRRSYRTVEEIDQVRARQIDYEAQGNARLHGENALVTAEVLAKVNGAQVHLG</sequence>
<dbReference type="Proteomes" id="UP000075635">
    <property type="component" value="Unassembled WGS sequence"/>
</dbReference>
<dbReference type="InterPro" id="IPR021927">
    <property type="entry name" value="DUF3540"/>
</dbReference>
<accession>A0A150RA67</accession>
<reference evidence="1 2" key="1">
    <citation type="submission" date="2014-02" db="EMBL/GenBank/DDBJ databases">
        <title>The small core and large imbalanced accessory genome model reveals a collaborative survival strategy of Sorangium cellulosum strains in nature.</title>
        <authorList>
            <person name="Han K."/>
            <person name="Peng R."/>
            <person name="Blom J."/>
            <person name="Li Y.-Z."/>
        </authorList>
    </citation>
    <scope>NUCLEOTIDE SEQUENCE [LARGE SCALE GENOMIC DNA]</scope>
    <source>
        <strain evidence="1 2">So0011-07</strain>
    </source>
</reference>
<dbReference type="AlphaFoldDB" id="A0A150RA67"/>
<dbReference type="EMBL" id="JEMB01002930">
    <property type="protein sequence ID" value="KYF77204.1"/>
    <property type="molecule type" value="Genomic_DNA"/>
</dbReference>
<name>A0A150RA67_SORCE</name>
<comment type="caution">
    <text evidence="1">The sequence shown here is derived from an EMBL/GenBank/DDBJ whole genome shotgun (WGS) entry which is preliminary data.</text>
</comment>
<organism evidence="1 2">
    <name type="scientific">Sorangium cellulosum</name>
    <name type="common">Polyangium cellulosum</name>
    <dbReference type="NCBI Taxonomy" id="56"/>
    <lineage>
        <taxon>Bacteria</taxon>
        <taxon>Pseudomonadati</taxon>
        <taxon>Myxococcota</taxon>
        <taxon>Polyangia</taxon>
        <taxon>Polyangiales</taxon>
        <taxon>Polyangiaceae</taxon>
        <taxon>Sorangium</taxon>
    </lineage>
</organism>
<gene>
    <name evidence="1" type="ORF">BE17_48935</name>
</gene>
<protein>
    <recommendedName>
        <fullName evidence="3">DUF3540 domain-containing protein</fullName>
    </recommendedName>
</protein>